<keyword evidence="3" id="KW-1185">Reference proteome</keyword>
<name>A0ABQ8M6Q7_LABRO</name>
<evidence type="ECO:0000256" key="1">
    <source>
        <dbReference type="SAM" id="MobiDB-lite"/>
    </source>
</evidence>
<accession>A0ABQ8M6Q7</accession>
<protein>
    <submittedName>
        <fullName evidence="2">25.0 kDa protein</fullName>
    </submittedName>
</protein>
<evidence type="ECO:0000313" key="2">
    <source>
        <dbReference type="EMBL" id="KAI2657523.1"/>
    </source>
</evidence>
<reference evidence="2 3" key="1">
    <citation type="submission" date="2022-01" db="EMBL/GenBank/DDBJ databases">
        <title>A high-quality chromosome-level genome assembly of rohu carp, Labeo rohita.</title>
        <authorList>
            <person name="Arick M.A. II"/>
            <person name="Hsu C.-Y."/>
            <person name="Magbanua Z."/>
            <person name="Pechanova O."/>
            <person name="Grover C."/>
            <person name="Miller E."/>
            <person name="Thrash A."/>
            <person name="Ezzel L."/>
            <person name="Alam S."/>
            <person name="Benzie J."/>
            <person name="Hamilton M."/>
            <person name="Karsi A."/>
            <person name="Lawrence M.L."/>
            <person name="Peterson D.G."/>
        </authorList>
    </citation>
    <scope>NUCLEOTIDE SEQUENCE [LARGE SCALE GENOMIC DNA]</scope>
    <source>
        <strain evidence="3">BAU-BD-2019</strain>
        <tissue evidence="2">Blood</tissue>
    </source>
</reference>
<sequence length="271" mass="30102">MLYEEEEVNSEPSQSSCPYELLEVMECATKRLDLLWKRAKNPPAQVSLPFLPDLYTEVEKERNKPFLSRIHRFQHTSYAYIEGMCENGYERMPPIEEMLASYLSVGETSSLKAPSMPSKPLQHTSSLNGRAYAAAGAHDGGELRRTMDLALRATKQAATAMGRSMVDIVVTERHLWVNLTRSEPEQQRGPGSSRSDDRIWAQKASVAARAPPPPVGARWHEPKGGRQGSSPFEAELSNLIFMTTSLDKSATCCRPMFFVTLVGAGTLLPSL</sequence>
<dbReference type="Proteomes" id="UP000830375">
    <property type="component" value="Unassembled WGS sequence"/>
</dbReference>
<gene>
    <name evidence="2" type="ORF">H4Q32_008871</name>
</gene>
<evidence type="ECO:0000313" key="3">
    <source>
        <dbReference type="Proteomes" id="UP000830375"/>
    </source>
</evidence>
<proteinExistence type="predicted"/>
<comment type="caution">
    <text evidence="2">The sequence shown here is derived from an EMBL/GenBank/DDBJ whole genome shotgun (WGS) entry which is preliminary data.</text>
</comment>
<feature type="region of interest" description="Disordered" evidence="1">
    <location>
        <begin position="204"/>
        <end position="230"/>
    </location>
</feature>
<organism evidence="2 3">
    <name type="scientific">Labeo rohita</name>
    <name type="common">Indian major carp</name>
    <name type="synonym">Cyprinus rohita</name>
    <dbReference type="NCBI Taxonomy" id="84645"/>
    <lineage>
        <taxon>Eukaryota</taxon>
        <taxon>Metazoa</taxon>
        <taxon>Chordata</taxon>
        <taxon>Craniata</taxon>
        <taxon>Vertebrata</taxon>
        <taxon>Euteleostomi</taxon>
        <taxon>Actinopterygii</taxon>
        <taxon>Neopterygii</taxon>
        <taxon>Teleostei</taxon>
        <taxon>Ostariophysi</taxon>
        <taxon>Cypriniformes</taxon>
        <taxon>Cyprinidae</taxon>
        <taxon>Labeoninae</taxon>
        <taxon>Labeonini</taxon>
        <taxon>Labeo</taxon>
    </lineage>
</organism>
<dbReference type="EMBL" id="JACTAM010000013">
    <property type="protein sequence ID" value="KAI2657523.1"/>
    <property type="molecule type" value="Genomic_DNA"/>
</dbReference>